<evidence type="ECO:0000256" key="6">
    <source>
        <dbReference type="SAM" id="MobiDB-lite"/>
    </source>
</evidence>
<keyword evidence="2" id="KW-1003">Cell membrane</keyword>
<dbReference type="InterPro" id="IPR015414">
    <property type="entry name" value="TMEM64"/>
</dbReference>
<name>A0A8J4PNQ5_9MYCE</name>
<dbReference type="Pfam" id="PF09335">
    <property type="entry name" value="VTT_dom"/>
    <property type="match status" value="1"/>
</dbReference>
<feature type="transmembrane region" description="Helical" evidence="7">
    <location>
        <begin position="278"/>
        <end position="308"/>
    </location>
</feature>
<organism evidence="9 10">
    <name type="scientific">Polysphondylium violaceum</name>
    <dbReference type="NCBI Taxonomy" id="133409"/>
    <lineage>
        <taxon>Eukaryota</taxon>
        <taxon>Amoebozoa</taxon>
        <taxon>Evosea</taxon>
        <taxon>Eumycetozoa</taxon>
        <taxon>Dictyostelia</taxon>
        <taxon>Dictyosteliales</taxon>
        <taxon>Dictyosteliaceae</taxon>
        <taxon>Polysphondylium</taxon>
    </lineage>
</organism>
<proteinExistence type="predicted"/>
<feature type="compositionally biased region" description="Low complexity" evidence="6">
    <location>
        <begin position="26"/>
        <end position="83"/>
    </location>
</feature>
<dbReference type="PANTHER" id="PTHR12677:SF53">
    <property type="entry name" value="GOLGI APPARATUS MEMBRANE PROTEIN TVP38"/>
    <property type="match status" value="1"/>
</dbReference>
<keyword evidence="4 7" id="KW-1133">Transmembrane helix</keyword>
<feature type="transmembrane region" description="Helical" evidence="7">
    <location>
        <begin position="314"/>
        <end position="336"/>
    </location>
</feature>
<feature type="transmembrane region" description="Helical" evidence="7">
    <location>
        <begin position="432"/>
        <end position="453"/>
    </location>
</feature>
<evidence type="ECO:0000256" key="7">
    <source>
        <dbReference type="SAM" id="Phobius"/>
    </source>
</evidence>
<feature type="region of interest" description="Disordered" evidence="6">
    <location>
        <begin position="1"/>
        <end position="83"/>
    </location>
</feature>
<accession>A0A8J4PNQ5</accession>
<evidence type="ECO:0000256" key="2">
    <source>
        <dbReference type="ARBA" id="ARBA00022475"/>
    </source>
</evidence>
<keyword evidence="10" id="KW-1185">Reference proteome</keyword>
<evidence type="ECO:0000259" key="8">
    <source>
        <dbReference type="Pfam" id="PF09335"/>
    </source>
</evidence>
<gene>
    <name evidence="9" type="ORF">CYY_008071</name>
</gene>
<sequence length="489" mass="54800">MTNFSTSTSSTAVDITPAPSIPIPTLNKNNNNNNNNEYRNSLNNNSFNNNNTSFSNSLNNNSFNNNSFNSQNNSFNNNNNSILKSNNNDANLFSSSFSSSSPENIFQQSNVNSNSQFFKDINHETLNNNTTNEQVTTNTIIENIKNTFSNISNKITTEPSSTHHHNSANNDNASTMIKLNNRSIEPSRLAQEAENEKLFSNSFTASPSSIEEVSVKQRFQFLYNWIIGTIRHSTIHTWLRLSVFAIIIVCICLAIFVFKVQNHLDILQKFVDKFGIFLGGLVFMGVFVLLIVFLIPVTIPTIIAGIIFKLWFGILFVWAASVIGGTVSFILGRYVFRKSIAKMIEKNKKLNAVDSAIGQEGWKIVLLLRLTPIIPESLLNYALSVTKIQFIHYFVCSAIGLIPGVSFFTYVGSMIGNISEIGQKRHVQKGEIAMYVISAFAMVFTILFITIIVRRAVNKKLELEEKRGLLDEEEKLSGDNFDESESLIN</sequence>
<feature type="transmembrane region" description="Helical" evidence="7">
    <location>
        <begin position="238"/>
        <end position="258"/>
    </location>
</feature>
<dbReference type="Proteomes" id="UP000695562">
    <property type="component" value="Unassembled WGS sequence"/>
</dbReference>
<comment type="caution">
    <text evidence="9">The sequence shown here is derived from an EMBL/GenBank/DDBJ whole genome shotgun (WGS) entry which is preliminary data.</text>
</comment>
<reference evidence="9" key="1">
    <citation type="submission" date="2020-01" db="EMBL/GenBank/DDBJ databases">
        <title>Development of genomics and gene disruption for Polysphondylium violaceum indicates a role for the polyketide synthase stlB in stalk morphogenesis.</title>
        <authorList>
            <person name="Narita B."/>
            <person name="Kawabe Y."/>
            <person name="Kin K."/>
            <person name="Saito T."/>
            <person name="Gibbs R."/>
            <person name="Kuspa A."/>
            <person name="Muzny D."/>
            <person name="Queller D."/>
            <person name="Richards S."/>
            <person name="Strassman J."/>
            <person name="Sucgang R."/>
            <person name="Worley K."/>
            <person name="Schaap P."/>
        </authorList>
    </citation>
    <scope>NUCLEOTIDE SEQUENCE</scope>
    <source>
        <strain evidence="9">QSvi11</strain>
    </source>
</reference>
<evidence type="ECO:0000313" key="10">
    <source>
        <dbReference type="Proteomes" id="UP000695562"/>
    </source>
</evidence>
<keyword evidence="3 7" id="KW-0812">Transmembrane</keyword>
<evidence type="ECO:0000256" key="1">
    <source>
        <dbReference type="ARBA" id="ARBA00004651"/>
    </source>
</evidence>
<feature type="compositionally biased region" description="Polar residues" evidence="6">
    <location>
        <begin position="1"/>
        <end position="13"/>
    </location>
</feature>
<evidence type="ECO:0000256" key="3">
    <source>
        <dbReference type="ARBA" id="ARBA00022692"/>
    </source>
</evidence>
<dbReference type="InterPro" id="IPR032816">
    <property type="entry name" value="VTT_dom"/>
</dbReference>
<feature type="domain" description="VTT" evidence="8">
    <location>
        <begin position="295"/>
        <end position="413"/>
    </location>
</feature>
<dbReference type="EMBL" id="AJWJ01000468">
    <property type="protein sequence ID" value="KAF2070614.1"/>
    <property type="molecule type" value="Genomic_DNA"/>
</dbReference>
<evidence type="ECO:0000313" key="9">
    <source>
        <dbReference type="EMBL" id="KAF2070614.1"/>
    </source>
</evidence>
<dbReference type="AlphaFoldDB" id="A0A8J4PNQ5"/>
<dbReference type="GO" id="GO:0005886">
    <property type="term" value="C:plasma membrane"/>
    <property type="evidence" value="ECO:0007669"/>
    <property type="project" value="UniProtKB-SubCell"/>
</dbReference>
<evidence type="ECO:0000256" key="5">
    <source>
        <dbReference type="ARBA" id="ARBA00023136"/>
    </source>
</evidence>
<keyword evidence="5 7" id="KW-0472">Membrane</keyword>
<dbReference type="OrthoDB" id="18972at2759"/>
<evidence type="ECO:0000256" key="4">
    <source>
        <dbReference type="ARBA" id="ARBA00022989"/>
    </source>
</evidence>
<comment type="subcellular location">
    <subcellularLocation>
        <location evidence="1">Cell membrane</location>
        <topology evidence="1">Multi-pass membrane protein</topology>
    </subcellularLocation>
</comment>
<dbReference type="PANTHER" id="PTHR12677">
    <property type="entry name" value="GOLGI APPARATUS MEMBRANE PROTEIN TVP38-RELATED"/>
    <property type="match status" value="1"/>
</dbReference>
<feature type="transmembrane region" description="Helical" evidence="7">
    <location>
        <begin position="390"/>
        <end position="412"/>
    </location>
</feature>
<protein>
    <recommendedName>
        <fullName evidence="8">VTT domain-containing protein</fullName>
    </recommendedName>
</protein>